<dbReference type="Proteomes" id="UP000515465">
    <property type="component" value="Chromosome"/>
</dbReference>
<name>A0A7G6SYY9_9HYPH</name>
<keyword evidence="2" id="KW-0472">Membrane</keyword>
<protein>
    <submittedName>
        <fullName evidence="3">Uncharacterized protein</fullName>
    </submittedName>
</protein>
<organism evidence="3 4">
    <name type="scientific">Mesorhizobium huakuii</name>
    <dbReference type="NCBI Taxonomy" id="28104"/>
    <lineage>
        <taxon>Bacteria</taxon>
        <taxon>Pseudomonadati</taxon>
        <taxon>Pseudomonadota</taxon>
        <taxon>Alphaproteobacteria</taxon>
        <taxon>Hyphomicrobiales</taxon>
        <taxon>Phyllobacteriaceae</taxon>
        <taxon>Mesorhizobium</taxon>
    </lineage>
</organism>
<evidence type="ECO:0000313" key="3">
    <source>
        <dbReference type="EMBL" id="QND59721.1"/>
    </source>
</evidence>
<keyword evidence="2" id="KW-1133">Transmembrane helix</keyword>
<accession>A0A7G6SYY9</accession>
<proteinExistence type="predicted"/>
<dbReference type="EMBL" id="CP050296">
    <property type="protein sequence ID" value="QND59721.1"/>
    <property type="molecule type" value="Genomic_DNA"/>
</dbReference>
<evidence type="ECO:0000256" key="1">
    <source>
        <dbReference type="SAM" id="MobiDB-lite"/>
    </source>
</evidence>
<feature type="transmembrane region" description="Helical" evidence="2">
    <location>
        <begin position="172"/>
        <end position="194"/>
    </location>
</feature>
<dbReference type="AlphaFoldDB" id="A0A7G6SYY9"/>
<evidence type="ECO:0000256" key="2">
    <source>
        <dbReference type="SAM" id="Phobius"/>
    </source>
</evidence>
<keyword evidence="2" id="KW-0812">Transmembrane</keyword>
<gene>
    <name evidence="3" type="ORF">HB778_26520</name>
</gene>
<sequence length="195" mass="20264">MDISSARLASLLKEAMTPQPVPLAKADPVRTALVRELVQPAAPSLFAQRTAPALLAMPAAPMAVKSQQIASSGIVEAYQAQLDTRDEAVLATVVARKAAPETETQRGAVPPPSATANDNAPARAAGVSLLSFIPPQPPVPQNAALATPAGRHRPANQSYGAAPNPERLLMKIGFVSITFGLLGILTVGFVLLLLR</sequence>
<feature type="region of interest" description="Disordered" evidence="1">
    <location>
        <begin position="141"/>
        <end position="162"/>
    </location>
</feature>
<evidence type="ECO:0000313" key="4">
    <source>
        <dbReference type="Proteomes" id="UP000515465"/>
    </source>
</evidence>
<feature type="region of interest" description="Disordered" evidence="1">
    <location>
        <begin position="100"/>
        <end position="120"/>
    </location>
</feature>
<reference evidence="4" key="1">
    <citation type="journal article" date="2020" name="Mol. Plant Microbe">
        <title>Rhizobial microsymbionts of the narrowly endemic Oxytropis species growing in Kamchatka are characterized by significant genetic diversity and possess a set of genes that are associated with T3SS and T6SS secretion systems and can affect the development of symbiosis.</title>
        <authorList>
            <person name="Safronova V."/>
            <person name="Guro P."/>
            <person name="Sazanova A."/>
            <person name="Kuznetsova I."/>
            <person name="Belimov A."/>
            <person name="Yakubov V."/>
            <person name="Chirak E."/>
            <person name="Afonin A."/>
            <person name="Gogolev Y."/>
            <person name="Andronov E."/>
            <person name="Tikhonovich I."/>
        </authorList>
    </citation>
    <scope>NUCLEOTIDE SEQUENCE [LARGE SCALE GENOMIC DNA]</scope>
    <source>
        <strain evidence="4">583</strain>
    </source>
</reference>